<reference evidence="1 2" key="1">
    <citation type="submission" date="2019-04" db="EMBL/GenBank/DDBJ databases">
        <title>Fungal friends and foes A comparative genomics study of 23 Aspergillus species from section Flavi.</title>
        <authorList>
            <consortium name="DOE Joint Genome Institute"/>
            <person name="Kjaerbolling I."/>
            <person name="Vesth T.C."/>
            <person name="Frisvad J.C."/>
            <person name="Nybo J.L."/>
            <person name="Theobald S."/>
            <person name="Kildgaard S."/>
            <person name="Petersen T.I."/>
            <person name="Kuo A."/>
            <person name="Sato A."/>
            <person name="Lyhne E.K."/>
            <person name="Kogle M.E."/>
            <person name="Wiebenga A."/>
            <person name="Kun R.S."/>
            <person name="Lubbers R.J."/>
            <person name="Makela M.R."/>
            <person name="Barry K."/>
            <person name="Chovatia M."/>
            <person name="Clum A."/>
            <person name="Daum C."/>
            <person name="Haridas S."/>
            <person name="He G."/>
            <person name="LaButti K."/>
            <person name="Lipzen A."/>
            <person name="Mondo S."/>
            <person name="Pangilinan J."/>
            <person name="Riley R."/>
            <person name="Salamov A."/>
            <person name="Simmons B.A."/>
            <person name="Magnuson J.K."/>
            <person name="Henrissat B."/>
            <person name="Mortensen U.H."/>
            <person name="Larsen T.O."/>
            <person name="De vries R.P."/>
            <person name="Grigoriev I.V."/>
            <person name="Machida M."/>
            <person name="Baker S.E."/>
            <person name="Andersen M.R."/>
        </authorList>
    </citation>
    <scope>NUCLEOTIDE SEQUENCE [LARGE SCALE GENOMIC DNA]</scope>
    <source>
        <strain evidence="1 2">CBS 117635</strain>
    </source>
</reference>
<proteinExistence type="predicted"/>
<gene>
    <name evidence="1" type="ORF">BDV30DRAFT_233223</name>
</gene>
<protein>
    <submittedName>
        <fullName evidence="1">Uncharacterized protein</fullName>
    </submittedName>
</protein>
<name>A0A5N6JNK9_9EURO</name>
<sequence length="267" mass="30113">MALCDFLAALTLDCEYVQLDWELQTATGVYVLWARRAVAVLLSSLRTKTAKARMSSTGAALWRVPRVESASRVVVPTMSVLCPPLFKVYGGACCNCLASGKGSECALREKFMTPNSIASYKILYHQLEQSVNNRLEGDESKMKVHPEILVLLKHWLDNDLIVPCPRALPDDVDDTPTDLLLYMLTSISLDDQVELHHALKIKTIDMYVKVREYQIRFAVHYSKRSLLRYFDNVTASDEPMIPWSSMRLQSLMRGSFSVYHDGLTSTG</sequence>
<evidence type="ECO:0000313" key="1">
    <source>
        <dbReference type="EMBL" id="KAB8279357.1"/>
    </source>
</evidence>
<evidence type="ECO:0000313" key="2">
    <source>
        <dbReference type="Proteomes" id="UP000326289"/>
    </source>
</evidence>
<keyword evidence="2" id="KW-1185">Reference proteome</keyword>
<accession>A0A5N6JNK9</accession>
<dbReference type="EMBL" id="ML732765">
    <property type="protein sequence ID" value="KAB8279357.1"/>
    <property type="molecule type" value="Genomic_DNA"/>
</dbReference>
<dbReference type="Proteomes" id="UP000326289">
    <property type="component" value="Unassembled WGS sequence"/>
</dbReference>
<organism evidence="1 2">
    <name type="scientific">Aspergillus minisclerotigenes</name>
    <dbReference type="NCBI Taxonomy" id="656917"/>
    <lineage>
        <taxon>Eukaryota</taxon>
        <taxon>Fungi</taxon>
        <taxon>Dikarya</taxon>
        <taxon>Ascomycota</taxon>
        <taxon>Pezizomycotina</taxon>
        <taxon>Eurotiomycetes</taxon>
        <taxon>Eurotiomycetidae</taxon>
        <taxon>Eurotiales</taxon>
        <taxon>Aspergillaceae</taxon>
        <taxon>Aspergillus</taxon>
        <taxon>Aspergillus subgen. Circumdati</taxon>
    </lineage>
</organism>
<dbReference type="AlphaFoldDB" id="A0A5N6JNK9"/>